<dbReference type="Pfam" id="PF24179">
    <property type="entry name" value="NTE_Ploop"/>
    <property type="match status" value="1"/>
</dbReference>
<dbReference type="InterPro" id="IPR002641">
    <property type="entry name" value="PNPLA_dom"/>
</dbReference>
<feature type="transmembrane region" description="Helical" evidence="14">
    <location>
        <begin position="76"/>
        <end position="96"/>
    </location>
</feature>
<dbReference type="SUPFAM" id="SSF52151">
    <property type="entry name" value="FabD/lysophospholipase-like"/>
    <property type="match status" value="1"/>
</dbReference>
<dbReference type="InterPro" id="IPR001423">
    <property type="entry name" value="LysoPLipase_patatin_CS"/>
</dbReference>
<evidence type="ECO:0000256" key="6">
    <source>
        <dbReference type="ARBA" id="ARBA00022737"/>
    </source>
</evidence>
<dbReference type="Pfam" id="PF07189">
    <property type="entry name" value="SF3b10"/>
    <property type="match status" value="1"/>
</dbReference>
<dbReference type="Gene3D" id="3.40.1090.10">
    <property type="entry name" value="Cytosolic phospholipase A2 catalytic domain"/>
    <property type="match status" value="2"/>
</dbReference>
<feature type="region of interest" description="Disordered" evidence="15">
    <location>
        <begin position="233"/>
        <end position="314"/>
    </location>
</feature>
<feature type="short sequence motif" description="GXGXXG" evidence="13">
    <location>
        <begin position="1137"/>
        <end position="1142"/>
    </location>
</feature>
<keyword evidence="6" id="KW-0677">Repeat</keyword>
<dbReference type="SMART" id="SM00100">
    <property type="entry name" value="cNMP"/>
    <property type="match status" value="2"/>
</dbReference>
<dbReference type="InterPro" id="IPR050301">
    <property type="entry name" value="NTE"/>
</dbReference>
<dbReference type="InterPro" id="IPR000595">
    <property type="entry name" value="cNMP-bd_dom"/>
</dbReference>
<evidence type="ECO:0000313" key="19">
    <source>
        <dbReference type="Proteomes" id="UP000636479"/>
    </source>
</evidence>
<reference evidence="18" key="1">
    <citation type="submission" date="2020-05" db="EMBL/GenBank/DDBJ databases">
        <title>Mycena genomes resolve the evolution of fungal bioluminescence.</title>
        <authorList>
            <person name="Tsai I.J."/>
        </authorList>
    </citation>
    <scope>NUCLEOTIDE SEQUENCE</scope>
    <source>
        <strain evidence="18">171206Taipei</strain>
    </source>
</reference>
<evidence type="ECO:0000256" key="2">
    <source>
        <dbReference type="ARBA" id="ARBA00006636"/>
    </source>
</evidence>
<feature type="short sequence motif" description="GXSXG" evidence="13">
    <location>
        <begin position="1164"/>
        <end position="1168"/>
    </location>
</feature>
<keyword evidence="7 13" id="KW-0378">Hydrolase</keyword>
<dbReference type="InterPro" id="IPR056556">
    <property type="entry name" value="NTE1_P-loop_dom"/>
</dbReference>
<dbReference type="FunFam" id="3.40.1090.10:FF:000007">
    <property type="entry name" value="Lysophospholipase NTE1"/>
    <property type="match status" value="1"/>
</dbReference>
<dbReference type="Proteomes" id="UP000636479">
    <property type="component" value="Unassembled WGS sequence"/>
</dbReference>
<evidence type="ECO:0000256" key="3">
    <source>
        <dbReference type="ARBA" id="ARBA00013274"/>
    </source>
</evidence>
<evidence type="ECO:0000256" key="5">
    <source>
        <dbReference type="ARBA" id="ARBA00022692"/>
    </source>
</evidence>
<comment type="caution">
    <text evidence="18">The sequence shown here is derived from an EMBL/GenBank/DDBJ whole genome shotgun (WGS) entry which is preliminary data.</text>
</comment>
<feature type="region of interest" description="Disordered" evidence="15">
    <location>
        <begin position="680"/>
        <end position="701"/>
    </location>
</feature>
<dbReference type="SUPFAM" id="SSF51206">
    <property type="entry name" value="cAMP-binding domain-like"/>
    <property type="match status" value="3"/>
</dbReference>
<evidence type="ECO:0000256" key="8">
    <source>
        <dbReference type="ARBA" id="ARBA00022824"/>
    </source>
</evidence>
<dbReference type="EC" id="3.1.1.5" evidence="3 14"/>
<keyword evidence="9 13" id="KW-0442">Lipid degradation</keyword>
<dbReference type="InterPro" id="IPR014710">
    <property type="entry name" value="RmlC-like_jellyroll"/>
</dbReference>
<keyword evidence="8 14" id="KW-0256">Endoplasmic reticulum</keyword>
<name>A0A8H6T007_9AGAR</name>
<evidence type="ECO:0000256" key="1">
    <source>
        <dbReference type="ARBA" id="ARBA00004586"/>
    </source>
</evidence>
<evidence type="ECO:0000256" key="13">
    <source>
        <dbReference type="PROSITE-ProRule" id="PRU01161"/>
    </source>
</evidence>
<feature type="active site" description="Proton acceptor" evidence="13">
    <location>
        <position position="1284"/>
    </location>
</feature>
<evidence type="ECO:0000256" key="9">
    <source>
        <dbReference type="ARBA" id="ARBA00022963"/>
    </source>
</evidence>
<organism evidence="18 19">
    <name type="scientific">Mycena indigotica</name>
    <dbReference type="NCBI Taxonomy" id="2126181"/>
    <lineage>
        <taxon>Eukaryota</taxon>
        <taxon>Fungi</taxon>
        <taxon>Dikarya</taxon>
        <taxon>Basidiomycota</taxon>
        <taxon>Agaricomycotina</taxon>
        <taxon>Agaricomycetes</taxon>
        <taxon>Agaricomycetidae</taxon>
        <taxon>Agaricales</taxon>
        <taxon>Marasmiineae</taxon>
        <taxon>Mycenaceae</taxon>
        <taxon>Mycena</taxon>
    </lineage>
</organism>
<sequence length="1536" mass="168612">MTSSLSRSSMAVNAENLGVDPGSAAASSHPLVSLVSACFWVILWALSWAKSLIAFATITIPRYIYAILSYSMTLTLNFWSFAALFLISAVALNYWIRFRYLNDYTQLKEPPLVKPDANELHPDVNTSDTPPNFHNYLDDFLQAVRVFGFLEKPVFHELARHLQTRRLIAGDNGMVQVFAHTGRDTEDNIGSWEDEDMNGYQLLNEVGSGGTLSSLFTILSLFTEDVKMSWQDDSEREDPGIFMPPRNRNNSDVSHLELKSRTRRSSTSSTTSTVHPEFTPVQPHRAGSMSPLSMDGESETAYQSTGPALPLPSQRSANVHRGAVARATEDTTLAVIPAEAFRRLTKKFPKAAGHIVQVIVTRFARVTFNAAHKYLGLTSEILRTELAMNDIACHPLPASFYEGGGLEQLRHRFDGAKPSESDSDYFGLSNSSLVSSPMPLPSSLSSSSGDTLASVNPSNNSSKVRLADSPLTRRPTSSQSGPFRNLASLRTVQAGDLMTSATQLNDTYPAFKRTFSILNTPRISRQPVPVLSEAIHTRRSSSASVEDFDLRDEVMSCIAKSIGLLQPPISSTESVEASPAFLPFDASGRRSSGSEVFTSSFGSLSLLDIGDDSSSITGSSTIASGDGYMSGLDNEVEILYFAAGSTLAKAGEINTGLFYVIEGFLDILLPVTETNVRKSSQDASPSLADAEPWRTPGTKKQSSKQKLLFTVKPGGIAGYLAATCNTASYVDIKAKTDVYVGFLPSHALERLLEKRPIVLLTLAKRLISLLSPLLLQIDAALDWMQVNAGQVLWRPGDVSDSFYIVINGRLRAITESDAGDVTIAGEYGQGDTVGELDVITSSTRRNTVHAIRDTELIRMPQTLFNAISARNPQTTAQLLRMIASRVRDEVDSASSATAQSRNASDNNNLKTVAIIPVSRLVPIDAFARKLQTALEGIGATTSYLNQASMSSHLGRHAFTRMGKLKAAGWLADQEQKFRTVLYVADSPVNSAWTQTCIRQADCVMVVGMGDDPSIGEYERLLLSMKTTARKELVLLHPDRTVVPGSTREWLKLRPWVHQHLHLELPGLVLPISKTPAPPKDPDAVTTLKNLKDKVQSEIQKLRKTGNDPRPQRLPHMNDFARLARRICGRSIGLVLGGGGARGISHLGLIRALEEYGIPIDHIGGTSIGALIGGLYAREGDILSSSGRAKQFSSRMGNIWRILSDVTYPIVAYTTGHEFNRGIYKAFYDLHIEDMWLPFFCNTTNILTSRMDIHENGYAWRFIRASMTLVGLLPPLCHEGEMLVDGGYVDNLPVSTMFSMGASSVFACDVGAVDDNTPRNFGDSVSGWWLLINRWNPFSNARLVPPITEIQGRLAYVSSVKKLEDAKVARGCMYIAMPVQEYGTLQFSRFEEIQKKGYEAALTILEKLDEEGQLPSALIDGRQKGPELRKGRDCKHSHSLPFWDKPPIASMSSELRYTANTQLEHLHARYTGTGHADLSKYDWVTHQHRDTLSSIVGHSTLTSFLAIADGESLGRVKFEMTEKMLQPTGPPPKKDDD</sequence>
<comment type="similarity">
    <text evidence="2 14">Belongs to the NTE family.</text>
</comment>
<dbReference type="InterPro" id="IPR018490">
    <property type="entry name" value="cNMP-bd_dom_sf"/>
</dbReference>
<gene>
    <name evidence="18" type="ORF">MIND_00538100</name>
</gene>
<dbReference type="Gene3D" id="2.60.120.10">
    <property type="entry name" value="Jelly Rolls"/>
    <property type="match status" value="3"/>
</dbReference>
<evidence type="ECO:0000259" key="16">
    <source>
        <dbReference type="PROSITE" id="PS50042"/>
    </source>
</evidence>
<dbReference type="Pfam" id="PF01734">
    <property type="entry name" value="Patatin"/>
    <property type="match status" value="1"/>
</dbReference>
<feature type="region of interest" description="Disordered" evidence="15">
    <location>
        <begin position="439"/>
        <end position="485"/>
    </location>
</feature>
<dbReference type="GO" id="GO:0004622">
    <property type="term" value="F:phosphatidylcholine lysophospholipase activity"/>
    <property type="evidence" value="ECO:0007669"/>
    <property type="project" value="UniProtKB-EC"/>
</dbReference>
<feature type="transmembrane region" description="Helical" evidence="14">
    <location>
        <begin position="39"/>
        <end position="64"/>
    </location>
</feature>
<dbReference type="EMBL" id="JACAZF010000004">
    <property type="protein sequence ID" value="KAF7307437.1"/>
    <property type="molecule type" value="Genomic_DNA"/>
</dbReference>
<keyword evidence="10 14" id="KW-1133">Transmembrane helix</keyword>
<proteinExistence type="inferred from homology"/>
<feature type="compositionally biased region" description="Low complexity" evidence="15">
    <location>
        <begin position="439"/>
        <end position="448"/>
    </location>
</feature>
<evidence type="ECO:0000313" key="18">
    <source>
        <dbReference type="EMBL" id="KAF7307437.1"/>
    </source>
</evidence>
<feature type="compositionally biased region" description="Polar residues" evidence="15">
    <location>
        <begin position="449"/>
        <end position="463"/>
    </location>
</feature>
<dbReference type="PROSITE" id="PS50042">
    <property type="entry name" value="CNMP_BINDING_3"/>
    <property type="match status" value="2"/>
</dbReference>
<evidence type="ECO:0000259" key="17">
    <source>
        <dbReference type="PROSITE" id="PS51635"/>
    </source>
</evidence>
<dbReference type="OrthoDB" id="421051at2759"/>
<feature type="domain" description="PNPLA" evidence="17">
    <location>
        <begin position="1133"/>
        <end position="1297"/>
    </location>
</feature>
<comment type="subcellular location">
    <subcellularLocation>
        <location evidence="1 14">Endoplasmic reticulum membrane</location>
    </subcellularLocation>
</comment>
<dbReference type="InterPro" id="IPR009846">
    <property type="entry name" value="SF3b5/RDS3-10"/>
</dbReference>
<comment type="function">
    <text evidence="14">Intracellular phospholipase B that catalyzes the double deacylation of phosphatidylcholine (PC) to glycerophosphocholine (GroPCho). Plays an important role in membrane lipid homeostasis.</text>
</comment>
<dbReference type="GO" id="GO:0046470">
    <property type="term" value="P:phosphatidylcholine metabolic process"/>
    <property type="evidence" value="ECO:0007669"/>
    <property type="project" value="InterPro"/>
</dbReference>
<dbReference type="Pfam" id="PF00027">
    <property type="entry name" value="cNMP_binding"/>
    <property type="match status" value="1"/>
</dbReference>
<keyword evidence="5 14" id="KW-0812">Transmembrane</keyword>
<evidence type="ECO:0000256" key="14">
    <source>
        <dbReference type="RuleBase" id="RU362043"/>
    </source>
</evidence>
<feature type="domain" description="Cyclic nucleotide-binding" evidence="16">
    <location>
        <begin position="640"/>
        <end position="752"/>
    </location>
</feature>
<dbReference type="PROSITE" id="PS01237">
    <property type="entry name" value="UPF0028"/>
    <property type="match status" value="1"/>
</dbReference>
<dbReference type="GO" id="GO:0016042">
    <property type="term" value="P:lipid catabolic process"/>
    <property type="evidence" value="ECO:0007669"/>
    <property type="project" value="UniProtKB-UniRule"/>
</dbReference>
<feature type="active site" description="Nucleophile" evidence="13">
    <location>
        <position position="1166"/>
    </location>
</feature>
<evidence type="ECO:0000256" key="12">
    <source>
        <dbReference type="ARBA" id="ARBA00023136"/>
    </source>
</evidence>
<evidence type="ECO:0000256" key="15">
    <source>
        <dbReference type="SAM" id="MobiDB-lite"/>
    </source>
</evidence>
<dbReference type="PROSITE" id="PS51635">
    <property type="entry name" value="PNPLA"/>
    <property type="match status" value="1"/>
</dbReference>
<keyword evidence="11 13" id="KW-0443">Lipid metabolism</keyword>
<dbReference type="RefSeq" id="XP_037222456.1">
    <property type="nucleotide sequence ID" value="XM_037362164.1"/>
</dbReference>
<keyword evidence="19" id="KW-1185">Reference proteome</keyword>
<dbReference type="PANTHER" id="PTHR14226:SF29">
    <property type="entry name" value="NEUROPATHY TARGET ESTERASE SWS"/>
    <property type="match status" value="1"/>
</dbReference>
<keyword evidence="12 14" id="KW-0472">Membrane</keyword>
<evidence type="ECO:0000256" key="4">
    <source>
        <dbReference type="ARBA" id="ARBA00018317"/>
    </source>
</evidence>
<dbReference type="GeneID" id="59344680"/>
<feature type="domain" description="Cyclic nucleotide-binding" evidence="16">
    <location>
        <begin position="765"/>
        <end position="867"/>
    </location>
</feature>
<dbReference type="GO" id="GO:0005789">
    <property type="term" value="C:endoplasmic reticulum membrane"/>
    <property type="evidence" value="ECO:0007669"/>
    <property type="project" value="UniProtKB-SubCell"/>
</dbReference>
<dbReference type="InterPro" id="IPR016035">
    <property type="entry name" value="Acyl_Trfase/lysoPLipase"/>
</dbReference>
<comment type="catalytic activity">
    <reaction evidence="14">
        <text>a 1-acyl-sn-glycero-3-phosphocholine + H2O = sn-glycerol 3-phosphocholine + a fatty acid + H(+)</text>
        <dbReference type="Rhea" id="RHEA:15177"/>
        <dbReference type="ChEBI" id="CHEBI:15377"/>
        <dbReference type="ChEBI" id="CHEBI:15378"/>
        <dbReference type="ChEBI" id="CHEBI:16870"/>
        <dbReference type="ChEBI" id="CHEBI:28868"/>
        <dbReference type="ChEBI" id="CHEBI:58168"/>
        <dbReference type="EC" id="3.1.1.5"/>
    </reaction>
</comment>
<evidence type="ECO:0000256" key="11">
    <source>
        <dbReference type="ARBA" id="ARBA00023098"/>
    </source>
</evidence>
<feature type="short sequence motif" description="DGA/G" evidence="13">
    <location>
        <begin position="1284"/>
        <end position="1286"/>
    </location>
</feature>
<accession>A0A8H6T007</accession>
<evidence type="ECO:0000256" key="10">
    <source>
        <dbReference type="ARBA" id="ARBA00022989"/>
    </source>
</evidence>
<dbReference type="PANTHER" id="PTHR14226">
    <property type="entry name" value="NEUROPATHY TARGET ESTERASE/SWISS CHEESE D.MELANOGASTER"/>
    <property type="match status" value="1"/>
</dbReference>
<evidence type="ECO:0000256" key="7">
    <source>
        <dbReference type="ARBA" id="ARBA00022801"/>
    </source>
</evidence>
<dbReference type="CDD" id="cd00038">
    <property type="entry name" value="CAP_ED"/>
    <property type="match status" value="2"/>
</dbReference>
<protein>
    <recommendedName>
        <fullName evidence="4 14">Lysophospholipase NTE1</fullName>
        <ecNumber evidence="3 14">3.1.1.5</ecNumber>
    </recommendedName>
    <alternativeName>
        <fullName evidence="14">Intracellular phospholipase B</fullName>
    </alternativeName>
</protein>